<organism evidence="2 3">
    <name type="scientific">Argiope bruennichi</name>
    <name type="common">Wasp spider</name>
    <name type="synonym">Aranea bruennichi</name>
    <dbReference type="NCBI Taxonomy" id="94029"/>
    <lineage>
        <taxon>Eukaryota</taxon>
        <taxon>Metazoa</taxon>
        <taxon>Ecdysozoa</taxon>
        <taxon>Arthropoda</taxon>
        <taxon>Chelicerata</taxon>
        <taxon>Arachnida</taxon>
        <taxon>Araneae</taxon>
        <taxon>Araneomorphae</taxon>
        <taxon>Entelegynae</taxon>
        <taxon>Araneoidea</taxon>
        <taxon>Araneidae</taxon>
        <taxon>Argiope</taxon>
    </lineage>
</organism>
<dbReference type="Pfam" id="PF12762">
    <property type="entry name" value="DDE_Tnp_IS1595"/>
    <property type="match status" value="1"/>
</dbReference>
<dbReference type="AlphaFoldDB" id="A0A8T0EAD2"/>
<comment type="caution">
    <text evidence="2">The sequence shown here is derived from an EMBL/GenBank/DDBJ whole genome shotgun (WGS) entry which is preliminary data.</text>
</comment>
<evidence type="ECO:0000313" key="3">
    <source>
        <dbReference type="Proteomes" id="UP000807504"/>
    </source>
</evidence>
<evidence type="ECO:0000259" key="1">
    <source>
        <dbReference type="Pfam" id="PF12762"/>
    </source>
</evidence>
<sequence>MECVDYKKNLDECFMNKVKYSSGYFALMPVYGKKFVLDWCMNEGLMASSYECSKCGKQMNLTKQPKLNDGYEWKCRSRSKVNPYDCSRSVRKGSWFAGSHLSDFCREVCQTVLIEERTMIGGVGSTVEIDESKFGKMKYGRGRTSEELVSVLKEWVLPGTEVISDCWKAYDCLKDEGFTHLQVQHNLHFKDPETGAHTNTIEGT</sequence>
<feature type="domain" description="ISXO2-like transposase" evidence="1">
    <location>
        <begin position="142"/>
        <end position="203"/>
    </location>
</feature>
<evidence type="ECO:0000313" key="2">
    <source>
        <dbReference type="EMBL" id="KAF8768428.1"/>
    </source>
</evidence>
<keyword evidence="3" id="KW-1185">Reference proteome</keyword>
<dbReference type="InterPro" id="IPR024445">
    <property type="entry name" value="Tnp_ISXO2-like"/>
</dbReference>
<protein>
    <recommendedName>
        <fullName evidence="1">ISXO2-like transposase domain-containing protein</fullName>
    </recommendedName>
</protein>
<dbReference type="PANTHER" id="PTHR47163">
    <property type="entry name" value="DDE_TNP_IS1595 DOMAIN-CONTAINING PROTEIN"/>
    <property type="match status" value="1"/>
</dbReference>
<name>A0A8T0EAD2_ARGBR</name>
<dbReference type="InterPro" id="IPR053164">
    <property type="entry name" value="IS1016-like_transposase"/>
</dbReference>
<reference evidence="2" key="2">
    <citation type="submission" date="2020-06" db="EMBL/GenBank/DDBJ databases">
        <authorList>
            <person name="Sheffer M."/>
        </authorList>
    </citation>
    <scope>NUCLEOTIDE SEQUENCE</scope>
</reference>
<reference evidence="2" key="1">
    <citation type="journal article" date="2020" name="bioRxiv">
        <title>Chromosome-level reference genome of the European wasp spider Argiope bruennichi: a resource for studies on range expansion and evolutionary adaptation.</title>
        <authorList>
            <person name="Sheffer M.M."/>
            <person name="Hoppe A."/>
            <person name="Krehenwinkel H."/>
            <person name="Uhl G."/>
            <person name="Kuss A.W."/>
            <person name="Jensen L."/>
            <person name="Jensen C."/>
            <person name="Gillespie R.G."/>
            <person name="Hoff K.J."/>
            <person name="Prost S."/>
        </authorList>
    </citation>
    <scope>NUCLEOTIDE SEQUENCE</scope>
</reference>
<gene>
    <name evidence="2" type="ORF">HNY73_021251</name>
</gene>
<dbReference type="EMBL" id="JABXBU010002230">
    <property type="protein sequence ID" value="KAF8768428.1"/>
    <property type="molecule type" value="Genomic_DNA"/>
</dbReference>
<accession>A0A8T0EAD2</accession>
<dbReference type="PANTHER" id="PTHR47163:SF2">
    <property type="entry name" value="SI:DKEY-17M8.2"/>
    <property type="match status" value="1"/>
</dbReference>
<dbReference type="Proteomes" id="UP000807504">
    <property type="component" value="Unassembled WGS sequence"/>
</dbReference>
<proteinExistence type="predicted"/>